<dbReference type="PROSITE" id="PS51832">
    <property type="entry name" value="HD_GYP"/>
    <property type="match status" value="1"/>
</dbReference>
<keyword evidence="3 7" id="KW-0812">Transmembrane</keyword>
<evidence type="ECO:0000256" key="7">
    <source>
        <dbReference type="SAM" id="Phobius"/>
    </source>
</evidence>
<dbReference type="SUPFAM" id="SSF109604">
    <property type="entry name" value="HD-domain/PDEase-like"/>
    <property type="match status" value="1"/>
</dbReference>
<dbReference type="InterPro" id="IPR052020">
    <property type="entry name" value="Cyclic_di-GMP/3'3'-cGAMP_PDE"/>
</dbReference>
<evidence type="ECO:0000256" key="5">
    <source>
        <dbReference type="ARBA" id="ARBA00023136"/>
    </source>
</evidence>
<dbReference type="RefSeq" id="WP_109587291.1">
    <property type="nucleotide sequence ID" value="NZ_QGHD01000005.1"/>
</dbReference>
<evidence type="ECO:0000256" key="1">
    <source>
        <dbReference type="ARBA" id="ARBA00004651"/>
    </source>
</evidence>
<keyword evidence="6" id="KW-0175">Coiled coil</keyword>
<evidence type="ECO:0000313" key="9">
    <source>
        <dbReference type="EMBL" id="PWL03538.1"/>
    </source>
</evidence>
<keyword evidence="4 7" id="KW-1133">Transmembrane helix</keyword>
<dbReference type="Gene3D" id="3.30.450.20">
    <property type="entry name" value="PAS domain"/>
    <property type="match status" value="2"/>
</dbReference>
<reference evidence="9 10" key="1">
    <citation type="submission" date="2018-05" db="EMBL/GenBank/DDBJ databases">
        <title>Animal gut microbial communities from fecal samples from Wisconsin, USA.</title>
        <authorList>
            <person name="Neumann A."/>
        </authorList>
    </citation>
    <scope>NUCLEOTIDE SEQUENCE [LARGE SCALE GENOMIC DNA]</scope>
    <source>
        <strain evidence="9 10">UWS4</strain>
    </source>
</reference>
<comment type="caution">
    <text evidence="9">The sequence shown here is derived from an EMBL/GenBank/DDBJ whole genome shotgun (WGS) entry which is preliminary data.</text>
</comment>
<sequence>MTKKEKESYTEDRKDRIQYIVTLAVTLLALIFIVVYSFGSFYKLAKSDAVEIGARAVSEESEKLNNFLLMGMDVLQVTGLTIDHMMQSGETPEKILAYLLKESAEYTAQIDSSFTGIYGVFNGKYLDGIGWEPEAGYVPEERPWYTAAKKGNGKPVIVPPYLDAQTHSVMISVSQLLSDKKSVVSLDIVMDDMQRIAQGIRLNGHGYGFIIDQSGLIVAHSDEREKGKNYLQDSTVSSERKELIQKILQSNGETIDTEINGKNCRVFSKKVQDDWSVVMVINTEDLLHRVQMNLFRNIILSLLIFIVVLYYCTLSHRNRIKAAHYANELQKSQQTLEARVVEQTNKIKEQTDQIMNLQENVIEGMATLIESRDGNTGEHVRSTKKYVGMIASYMLDHQLHPEEVNEEFVRSLTNAAPLHDVGKIMIADNILNKPGRFTPEEFEVMKTHSKVGAEIVENILAGSGNERLIQLSCDVAHYHHEKWDGSGYPEGLKGNEIPLSARIMAVADVFDALVSKRVYKDAMPLDKAFSILIQDSGKHFDPEIVVIFLNLRKNVEKYLKRSA</sequence>
<dbReference type="InterPro" id="IPR029151">
    <property type="entry name" value="Sensor-like_sf"/>
</dbReference>
<evidence type="ECO:0000313" key="10">
    <source>
        <dbReference type="Proteomes" id="UP000245523"/>
    </source>
</evidence>
<comment type="subcellular location">
    <subcellularLocation>
        <location evidence="1">Cell membrane</location>
        <topology evidence="1">Multi-pass membrane protein</topology>
    </subcellularLocation>
</comment>
<dbReference type="PANTHER" id="PTHR45228">
    <property type="entry name" value="CYCLIC DI-GMP PHOSPHODIESTERASE TM_0186-RELATED"/>
    <property type="match status" value="1"/>
</dbReference>
<feature type="coiled-coil region" evidence="6">
    <location>
        <begin position="326"/>
        <end position="360"/>
    </location>
</feature>
<evidence type="ECO:0000259" key="8">
    <source>
        <dbReference type="PROSITE" id="PS51832"/>
    </source>
</evidence>
<dbReference type="SUPFAM" id="SSF103190">
    <property type="entry name" value="Sensory domain-like"/>
    <property type="match status" value="1"/>
</dbReference>
<dbReference type="CDD" id="cd00077">
    <property type="entry name" value="HDc"/>
    <property type="match status" value="1"/>
</dbReference>
<dbReference type="Gene3D" id="1.10.3210.10">
    <property type="entry name" value="Hypothetical protein af1432"/>
    <property type="match status" value="1"/>
</dbReference>
<feature type="domain" description="HD-GYP" evidence="8">
    <location>
        <begin position="354"/>
        <end position="563"/>
    </location>
</feature>
<accession>A0ABX5LRI6</accession>
<dbReference type="Proteomes" id="UP000245523">
    <property type="component" value="Unassembled WGS sequence"/>
</dbReference>
<gene>
    <name evidence="9" type="ORF">B0H50_10582</name>
</gene>
<evidence type="ECO:0000256" key="6">
    <source>
        <dbReference type="SAM" id="Coils"/>
    </source>
</evidence>
<proteinExistence type="predicted"/>
<dbReference type="Pfam" id="PF02743">
    <property type="entry name" value="dCache_1"/>
    <property type="match status" value="1"/>
</dbReference>
<dbReference type="InterPro" id="IPR037522">
    <property type="entry name" value="HD_GYP_dom"/>
</dbReference>
<dbReference type="Pfam" id="PF13487">
    <property type="entry name" value="HD_5"/>
    <property type="match status" value="1"/>
</dbReference>
<dbReference type="InterPro" id="IPR033479">
    <property type="entry name" value="dCache_1"/>
</dbReference>
<dbReference type="SMART" id="SM00471">
    <property type="entry name" value="HDc"/>
    <property type="match status" value="1"/>
</dbReference>
<dbReference type="EMBL" id="QGHD01000005">
    <property type="protein sequence ID" value="PWL03538.1"/>
    <property type="molecule type" value="Genomic_DNA"/>
</dbReference>
<evidence type="ECO:0000256" key="4">
    <source>
        <dbReference type="ARBA" id="ARBA00022989"/>
    </source>
</evidence>
<keyword evidence="10" id="KW-1185">Reference proteome</keyword>
<feature type="transmembrane region" description="Helical" evidence="7">
    <location>
        <begin position="294"/>
        <end position="312"/>
    </location>
</feature>
<name>A0ABX5LRI6_9BACT</name>
<evidence type="ECO:0000256" key="3">
    <source>
        <dbReference type="ARBA" id="ARBA00022692"/>
    </source>
</evidence>
<dbReference type="PANTHER" id="PTHR45228:SF1">
    <property type="entry name" value="CYCLIC DI-GMP PHOSPHODIESTERASE TM_0186"/>
    <property type="match status" value="1"/>
</dbReference>
<dbReference type="CDD" id="cd12912">
    <property type="entry name" value="PDC2_MCP_like"/>
    <property type="match status" value="1"/>
</dbReference>
<keyword evidence="2" id="KW-1003">Cell membrane</keyword>
<evidence type="ECO:0000256" key="2">
    <source>
        <dbReference type="ARBA" id="ARBA00022475"/>
    </source>
</evidence>
<protein>
    <submittedName>
        <fullName evidence="9">HD domain-containing protein</fullName>
    </submittedName>
</protein>
<dbReference type="InterPro" id="IPR003607">
    <property type="entry name" value="HD/PDEase_dom"/>
</dbReference>
<feature type="transmembrane region" description="Helical" evidence="7">
    <location>
        <begin position="20"/>
        <end position="42"/>
    </location>
</feature>
<keyword evidence="5 7" id="KW-0472">Membrane</keyword>
<organism evidence="9 10">
    <name type="scientific">Hallerella porci</name>
    <dbReference type="NCBI Taxonomy" id="1945871"/>
    <lineage>
        <taxon>Bacteria</taxon>
        <taxon>Pseudomonadati</taxon>
        <taxon>Fibrobacterota</taxon>
        <taxon>Fibrobacteria</taxon>
        <taxon>Fibrobacterales</taxon>
        <taxon>Fibrobacteraceae</taxon>
        <taxon>Hallerella</taxon>
    </lineage>
</organism>